<evidence type="ECO:0000313" key="2">
    <source>
        <dbReference type="Proteomes" id="UP000237105"/>
    </source>
</evidence>
<organism evidence="1 2">
    <name type="scientific">Parasponia andersonii</name>
    <name type="common">Sponia andersonii</name>
    <dbReference type="NCBI Taxonomy" id="3476"/>
    <lineage>
        <taxon>Eukaryota</taxon>
        <taxon>Viridiplantae</taxon>
        <taxon>Streptophyta</taxon>
        <taxon>Embryophyta</taxon>
        <taxon>Tracheophyta</taxon>
        <taxon>Spermatophyta</taxon>
        <taxon>Magnoliopsida</taxon>
        <taxon>eudicotyledons</taxon>
        <taxon>Gunneridae</taxon>
        <taxon>Pentapetalae</taxon>
        <taxon>rosids</taxon>
        <taxon>fabids</taxon>
        <taxon>Rosales</taxon>
        <taxon>Cannabaceae</taxon>
        <taxon>Parasponia</taxon>
    </lineage>
</organism>
<name>A0A2P5AJU4_PARAD</name>
<dbReference type="Proteomes" id="UP000237105">
    <property type="component" value="Unassembled WGS sequence"/>
</dbReference>
<reference evidence="2" key="1">
    <citation type="submission" date="2016-06" db="EMBL/GenBank/DDBJ databases">
        <title>Parallel loss of symbiosis genes in relatives of nitrogen-fixing non-legume Parasponia.</title>
        <authorList>
            <person name="Van Velzen R."/>
            <person name="Holmer R."/>
            <person name="Bu F."/>
            <person name="Rutten L."/>
            <person name="Van Zeijl A."/>
            <person name="Liu W."/>
            <person name="Santuari L."/>
            <person name="Cao Q."/>
            <person name="Sharma T."/>
            <person name="Shen D."/>
            <person name="Roswanjaya Y."/>
            <person name="Wardhani T."/>
            <person name="Kalhor M.S."/>
            <person name="Jansen J."/>
            <person name="Van den Hoogen J."/>
            <person name="Gungor B."/>
            <person name="Hartog M."/>
            <person name="Hontelez J."/>
            <person name="Verver J."/>
            <person name="Yang W.-C."/>
            <person name="Schijlen E."/>
            <person name="Repin R."/>
            <person name="Schilthuizen M."/>
            <person name="Schranz E."/>
            <person name="Heidstra R."/>
            <person name="Miyata K."/>
            <person name="Fedorova E."/>
            <person name="Kohlen W."/>
            <person name="Bisseling T."/>
            <person name="Smit S."/>
            <person name="Geurts R."/>
        </authorList>
    </citation>
    <scope>NUCLEOTIDE SEQUENCE [LARGE SCALE GENOMIC DNA]</scope>
    <source>
        <strain evidence="2">cv. WU1-14</strain>
    </source>
</reference>
<accession>A0A2P5AJU4</accession>
<protein>
    <submittedName>
        <fullName evidence="1">Uncharacterized protein</fullName>
    </submittedName>
</protein>
<evidence type="ECO:0000313" key="1">
    <source>
        <dbReference type="EMBL" id="PON36825.1"/>
    </source>
</evidence>
<gene>
    <name evidence="1" type="ORF">PanWU01x14_325170</name>
</gene>
<sequence length="75" mass="8587">MAKVTANNNMRDRRAGHVGYSVRGVWTRGPMREQWDHRSKVANQMFVAPLWCYRTTDSALTLGLALPERILDITV</sequence>
<comment type="caution">
    <text evidence="1">The sequence shown here is derived from an EMBL/GenBank/DDBJ whole genome shotgun (WGS) entry which is preliminary data.</text>
</comment>
<keyword evidence="2" id="KW-1185">Reference proteome</keyword>
<dbReference type="AlphaFoldDB" id="A0A2P5AJU4"/>
<proteinExistence type="predicted"/>
<dbReference type="EMBL" id="JXTB01000552">
    <property type="protein sequence ID" value="PON36825.1"/>
    <property type="molecule type" value="Genomic_DNA"/>
</dbReference>